<organism evidence="4 9">
    <name type="scientific">Orbilia oligospora</name>
    <name type="common">Nematode-trapping fungus</name>
    <name type="synonym">Arthrobotrys oligospora</name>
    <dbReference type="NCBI Taxonomy" id="2813651"/>
    <lineage>
        <taxon>Eukaryota</taxon>
        <taxon>Fungi</taxon>
        <taxon>Dikarya</taxon>
        <taxon>Ascomycota</taxon>
        <taxon>Pezizomycotina</taxon>
        <taxon>Orbiliomycetes</taxon>
        <taxon>Orbiliales</taxon>
        <taxon>Orbiliaceae</taxon>
        <taxon>Orbilia</taxon>
    </lineage>
</organism>
<dbReference type="InterPro" id="IPR036282">
    <property type="entry name" value="Glutathione-S-Trfase_C_sf"/>
</dbReference>
<evidence type="ECO:0000313" key="6">
    <source>
        <dbReference type="EMBL" id="KAF3206909.1"/>
    </source>
</evidence>
<feature type="transmembrane region" description="Helical" evidence="2">
    <location>
        <begin position="12"/>
        <end position="29"/>
    </location>
</feature>
<name>A0A6G1LV54_ORBOL</name>
<protein>
    <recommendedName>
        <fullName evidence="3">GST N-terminal domain-containing protein</fullName>
    </recommendedName>
</protein>
<evidence type="ECO:0000313" key="5">
    <source>
        <dbReference type="EMBL" id="KAF3205621.1"/>
    </source>
</evidence>
<dbReference type="OrthoDB" id="249703at2759"/>
<dbReference type="Pfam" id="PF13410">
    <property type="entry name" value="GST_C_2"/>
    <property type="match status" value="1"/>
</dbReference>
<keyword evidence="2" id="KW-0472">Membrane</keyword>
<dbReference type="EMBL" id="WIWS01000115">
    <property type="protein sequence ID" value="KAF3205621.1"/>
    <property type="molecule type" value="Genomic_DNA"/>
</dbReference>
<dbReference type="Proteomes" id="UP000472727">
    <property type="component" value="Unassembled WGS sequence"/>
</dbReference>
<evidence type="ECO:0000256" key="2">
    <source>
        <dbReference type="SAM" id="Phobius"/>
    </source>
</evidence>
<keyword evidence="2" id="KW-1133">Transmembrane helix</keyword>
<dbReference type="InterPro" id="IPR036249">
    <property type="entry name" value="Thioredoxin-like_sf"/>
</dbReference>
<dbReference type="PANTHER" id="PTHR44051:SF8">
    <property type="entry name" value="GLUTATHIONE S-TRANSFERASE GSTA"/>
    <property type="match status" value="1"/>
</dbReference>
<dbReference type="PANTHER" id="PTHR44051">
    <property type="entry name" value="GLUTATHIONE S-TRANSFERASE-RELATED"/>
    <property type="match status" value="1"/>
</dbReference>
<accession>A0A6G1LV54</accession>
<dbReference type="Proteomes" id="UP000483672">
    <property type="component" value="Unassembled WGS sequence"/>
</dbReference>
<dbReference type="AlphaFoldDB" id="A0A6G1LV54"/>
<dbReference type="SUPFAM" id="SSF52833">
    <property type="entry name" value="Thioredoxin-like"/>
    <property type="match status" value="1"/>
</dbReference>
<evidence type="ECO:0000313" key="9">
    <source>
        <dbReference type="Proteomes" id="UP000614610"/>
    </source>
</evidence>
<sequence>MCYIILIEKTVFGGILQFILMLIFASRILDKKHKCPECSERWFKPANSEGESLWNFLHAESPSGLVPVIIDKQLPHPVHDSLAIGEYLHDKYPEKGLWPKELKLRTYGRSIVAELHSGFTNIRTDFPHNFAVKYNPPPQFSDKVLGEVKRVLSIFDTARNLARETLGDRDEGFLLGSFSIADAFYWPVLSRFFTYSVDLSGSTTEASEYIAKMWKEPTLKRIGEMQLREVKEHPEYNVPFYDNYVPDSQMEFWDIEKIMG</sequence>
<feature type="domain" description="GST N-terminal" evidence="3">
    <location>
        <begin position="1"/>
        <end position="96"/>
    </location>
</feature>
<evidence type="ECO:0000313" key="7">
    <source>
        <dbReference type="Proteomes" id="UP000472727"/>
    </source>
</evidence>
<evidence type="ECO:0000256" key="1">
    <source>
        <dbReference type="ARBA" id="ARBA00007409"/>
    </source>
</evidence>
<dbReference type="SUPFAM" id="SSF47616">
    <property type="entry name" value="GST C-terminal domain-like"/>
    <property type="match status" value="1"/>
</dbReference>
<dbReference type="InterPro" id="IPR004045">
    <property type="entry name" value="Glutathione_S-Trfase_N"/>
</dbReference>
<reference evidence="7 8" key="1">
    <citation type="submission" date="2019-06" db="EMBL/GenBank/DDBJ databases">
        <authorList>
            <person name="Palmer J.M."/>
        </authorList>
    </citation>
    <scope>NUCLEOTIDE SEQUENCE</scope>
    <source>
        <strain evidence="5 7">TWF106</strain>
        <strain evidence="6 8">TWF191</strain>
        <strain evidence="4">TWF679</strain>
    </source>
</reference>
<dbReference type="PROSITE" id="PS50404">
    <property type="entry name" value="GST_NTER"/>
    <property type="match status" value="1"/>
</dbReference>
<dbReference type="EMBL" id="WIPF01000119">
    <property type="protein sequence ID" value="KAF3206909.1"/>
    <property type="molecule type" value="Genomic_DNA"/>
</dbReference>
<evidence type="ECO:0000259" key="3">
    <source>
        <dbReference type="PROSITE" id="PS50404"/>
    </source>
</evidence>
<comment type="similarity">
    <text evidence="1">Belongs to the GST superfamily.</text>
</comment>
<dbReference type="Gene3D" id="1.20.1050.10">
    <property type="match status" value="1"/>
</dbReference>
<dbReference type="Gene3D" id="3.40.30.10">
    <property type="entry name" value="Glutaredoxin"/>
    <property type="match status" value="1"/>
</dbReference>
<dbReference type="Proteomes" id="UP000614610">
    <property type="component" value="Unassembled WGS sequence"/>
</dbReference>
<proteinExistence type="inferred from homology"/>
<comment type="caution">
    <text evidence="4">The sequence shown here is derived from an EMBL/GenBank/DDBJ whole genome shotgun (WGS) entry which is preliminary data.</text>
</comment>
<gene>
    <name evidence="5" type="ORF">TWF106_001084</name>
    <name evidence="6" type="ORF">TWF191_001180</name>
    <name evidence="4" type="ORF">TWF679_002390</name>
</gene>
<dbReference type="EMBL" id="WIWT01000140">
    <property type="protein sequence ID" value="KAF3198107.1"/>
    <property type="molecule type" value="Genomic_DNA"/>
</dbReference>
<keyword evidence="2" id="KW-0812">Transmembrane</keyword>
<evidence type="ECO:0000313" key="4">
    <source>
        <dbReference type="EMBL" id="KAF3198107.1"/>
    </source>
</evidence>
<evidence type="ECO:0000313" key="8">
    <source>
        <dbReference type="Proteomes" id="UP000483672"/>
    </source>
</evidence>